<dbReference type="InParanoid" id="B9S1Q2"/>
<sequence>MGSSGSKVSSSSGKGKGCSVKLFHSCYCLGLPSECRDRRNNGDNDQRKLIKRKNALMS</sequence>
<dbReference type="EMBL" id="EQ973844">
    <property type="protein sequence ID" value="EEF42521.1"/>
    <property type="molecule type" value="Genomic_DNA"/>
</dbReference>
<feature type="region of interest" description="Disordered" evidence="1">
    <location>
        <begin position="38"/>
        <end position="58"/>
    </location>
</feature>
<feature type="compositionally biased region" description="Basic residues" evidence="1">
    <location>
        <begin position="49"/>
        <end position="58"/>
    </location>
</feature>
<reference evidence="3" key="1">
    <citation type="journal article" date="2010" name="Nat. Biotechnol.">
        <title>Draft genome sequence of the oilseed species Ricinus communis.</title>
        <authorList>
            <person name="Chan A.P."/>
            <person name="Crabtree J."/>
            <person name="Zhao Q."/>
            <person name="Lorenzi H."/>
            <person name="Orvis J."/>
            <person name="Puiu D."/>
            <person name="Melake-Berhan A."/>
            <person name="Jones K.M."/>
            <person name="Redman J."/>
            <person name="Chen G."/>
            <person name="Cahoon E.B."/>
            <person name="Gedil M."/>
            <person name="Stanke M."/>
            <person name="Haas B.J."/>
            <person name="Wortman J.R."/>
            <person name="Fraser-Liggett C.M."/>
            <person name="Ravel J."/>
            <person name="Rabinowicz P.D."/>
        </authorList>
    </citation>
    <scope>NUCLEOTIDE SEQUENCE [LARGE SCALE GENOMIC DNA]</scope>
    <source>
        <strain evidence="3">cv. Hale</strain>
    </source>
</reference>
<protein>
    <submittedName>
        <fullName evidence="2">Uncharacterized protein</fullName>
    </submittedName>
</protein>
<evidence type="ECO:0000313" key="2">
    <source>
        <dbReference type="EMBL" id="EEF42521.1"/>
    </source>
</evidence>
<keyword evidence="3" id="KW-1185">Reference proteome</keyword>
<proteinExistence type="predicted"/>
<name>B9S1Q2_RICCO</name>
<dbReference type="Proteomes" id="UP000008311">
    <property type="component" value="Unassembled WGS sequence"/>
</dbReference>
<accession>B9S1Q2</accession>
<dbReference type="AlphaFoldDB" id="B9S1Q2"/>
<gene>
    <name evidence="2" type="ORF">RCOM_0867220</name>
</gene>
<organism evidence="2 3">
    <name type="scientific">Ricinus communis</name>
    <name type="common">Castor bean</name>
    <dbReference type="NCBI Taxonomy" id="3988"/>
    <lineage>
        <taxon>Eukaryota</taxon>
        <taxon>Viridiplantae</taxon>
        <taxon>Streptophyta</taxon>
        <taxon>Embryophyta</taxon>
        <taxon>Tracheophyta</taxon>
        <taxon>Spermatophyta</taxon>
        <taxon>Magnoliopsida</taxon>
        <taxon>eudicotyledons</taxon>
        <taxon>Gunneridae</taxon>
        <taxon>Pentapetalae</taxon>
        <taxon>rosids</taxon>
        <taxon>fabids</taxon>
        <taxon>Malpighiales</taxon>
        <taxon>Euphorbiaceae</taxon>
        <taxon>Acalyphoideae</taxon>
        <taxon>Acalypheae</taxon>
        <taxon>Ricinus</taxon>
    </lineage>
</organism>
<evidence type="ECO:0000313" key="3">
    <source>
        <dbReference type="Proteomes" id="UP000008311"/>
    </source>
</evidence>
<feature type="compositionally biased region" description="Basic and acidic residues" evidence="1">
    <location>
        <begin position="38"/>
        <end position="48"/>
    </location>
</feature>
<evidence type="ECO:0000256" key="1">
    <source>
        <dbReference type="SAM" id="MobiDB-lite"/>
    </source>
</evidence>